<dbReference type="HOGENOM" id="CLU_900676_0_0_1"/>
<reference evidence="2" key="1">
    <citation type="submission" date="2011-04" db="EMBL/GenBank/DDBJ databases">
        <title>Evolution of plant cell wall degrading machinery underlies the functional diversity of forest fungi.</title>
        <authorList>
            <consortium name="US DOE Joint Genome Institute (JGI-PGF)"/>
            <person name="Eastwood D.C."/>
            <person name="Floudas D."/>
            <person name="Binder M."/>
            <person name="Majcherczyk A."/>
            <person name="Schneider P."/>
            <person name="Aerts A."/>
            <person name="Asiegbu F.O."/>
            <person name="Baker S.E."/>
            <person name="Barry K."/>
            <person name="Bendiksby M."/>
            <person name="Blumentritt M."/>
            <person name="Coutinho P.M."/>
            <person name="Cullen D."/>
            <person name="Cullen D."/>
            <person name="Gathman A."/>
            <person name="Goodell B."/>
            <person name="Henrissat B."/>
            <person name="Ihrmark K."/>
            <person name="Kauserud H."/>
            <person name="Kohler A."/>
            <person name="LaButti K."/>
            <person name="Lapidus A."/>
            <person name="Lavin J.L."/>
            <person name="Lee Y.-H."/>
            <person name="Lindquist E."/>
            <person name="Lilly W."/>
            <person name="Lucas S."/>
            <person name="Morin E."/>
            <person name="Murat C."/>
            <person name="Oguiza J.A."/>
            <person name="Park J."/>
            <person name="Pisabarro A.G."/>
            <person name="Riley R."/>
            <person name="Rosling A."/>
            <person name="Salamov A."/>
            <person name="Schmidt O."/>
            <person name="Schmutz J."/>
            <person name="Skrede I."/>
            <person name="Stenlid J."/>
            <person name="Wiebenga A."/>
            <person name="Xie X."/>
            <person name="Kues U."/>
            <person name="Hibbett D.S."/>
            <person name="Hoffmeister D."/>
            <person name="Hogberg N."/>
            <person name="Martin F."/>
            <person name="Grigoriev I.V."/>
            <person name="Watkinson S.C."/>
        </authorList>
    </citation>
    <scope>NUCLEOTIDE SEQUENCE</scope>
    <source>
        <strain evidence="2">S7.9</strain>
    </source>
</reference>
<name>F8NLF7_SERL9</name>
<dbReference type="KEGG" id="sla:SERLADRAFT_413423"/>
<sequence>MPSYTGKRRRRSSTPCIEETSSSENSSKSSTYNNAAPTVLAHAAEGPSKLEQHWLKIHGDTYSVKQKENNAGLVAATSPLVSPRTPMPPPPTKDSPVLRLGSTSTHTSDGVISYHDGGGFGQGCPVDRKGRYKYNRLERYQQSTPSFSTPTKSRVDDTASADKLPTPGVNLVNSFNAANKENSVVNVAETTGKSDGKGTVPLKCRIGDQDTIDNEMVNIIPPLTPGTGRGARQFLVSQMELSPLNPGKRRRVARSEAPDSRVSQDLEETLRNIEKNLDEVGKVLKEDVGGAIREQTEVLKGVLHEFVSK</sequence>
<evidence type="ECO:0000313" key="2">
    <source>
        <dbReference type="EMBL" id="EGO28574.1"/>
    </source>
</evidence>
<dbReference type="RefSeq" id="XP_007314773.1">
    <property type="nucleotide sequence ID" value="XM_007314711.1"/>
</dbReference>
<feature type="region of interest" description="Disordered" evidence="1">
    <location>
        <begin position="1"/>
        <end position="45"/>
    </location>
</feature>
<protein>
    <submittedName>
        <fullName evidence="2">Uncharacterized protein</fullName>
    </submittedName>
</protein>
<dbReference type="GeneID" id="18813164"/>
<feature type="region of interest" description="Disordered" evidence="1">
    <location>
        <begin position="75"/>
        <end position="104"/>
    </location>
</feature>
<feature type="compositionally biased region" description="Polar residues" evidence="1">
    <location>
        <begin position="141"/>
        <end position="152"/>
    </location>
</feature>
<proteinExistence type="predicted"/>
<feature type="compositionally biased region" description="Low complexity" evidence="1">
    <location>
        <begin position="18"/>
        <end position="34"/>
    </location>
</feature>
<dbReference type="AlphaFoldDB" id="F8NLF7"/>
<dbReference type="Proteomes" id="UP000008064">
    <property type="component" value="Unassembled WGS sequence"/>
</dbReference>
<evidence type="ECO:0000256" key="1">
    <source>
        <dbReference type="SAM" id="MobiDB-lite"/>
    </source>
</evidence>
<organism>
    <name type="scientific">Serpula lacrymans var. lacrymans (strain S7.9)</name>
    <name type="common">Dry rot fungus</name>
    <dbReference type="NCBI Taxonomy" id="578457"/>
    <lineage>
        <taxon>Eukaryota</taxon>
        <taxon>Fungi</taxon>
        <taxon>Dikarya</taxon>
        <taxon>Basidiomycota</taxon>
        <taxon>Agaricomycotina</taxon>
        <taxon>Agaricomycetes</taxon>
        <taxon>Agaricomycetidae</taxon>
        <taxon>Boletales</taxon>
        <taxon>Coniophorineae</taxon>
        <taxon>Serpulaceae</taxon>
        <taxon>Serpula</taxon>
    </lineage>
</organism>
<feature type="compositionally biased region" description="Basic residues" evidence="1">
    <location>
        <begin position="1"/>
        <end position="12"/>
    </location>
</feature>
<dbReference type="EMBL" id="GL945430">
    <property type="protein sequence ID" value="EGO28574.1"/>
    <property type="molecule type" value="Genomic_DNA"/>
</dbReference>
<gene>
    <name evidence="2" type="ORF">SERLADRAFT_413423</name>
</gene>
<feature type="region of interest" description="Disordered" evidence="1">
    <location>
        <begin position="141"/>
        <end position="167"/>
    </location>
</feature>
<accession>F8NLF7</accession>